<dbReference type="AlphaFoldDB" id="B5YEM8"/>
<keyword evidence="2" id="KW-1185">Reference proteome</keyword>
<protein>
    <submittedName>
        <fullName evidence="1">Uncharacterized protein</fullName>
    </submittedName>
</protein>
<evidence type="ECO:0000313" key="2">
    <source>
        <dbReference type="Proteomes" id="UP000001733"/>
    </source>
</evidence>
<gene>
    <name evidence="1" type="ordered locus">DICTH_1149</name>
</gene>
<sequence>MSIKNIKYSTLVGKNRIGDFVFDNEKITINIGLALLI</sequence>
<dbReference type="HOGENOM" id="CLU_3342950_0_0_0"/>
<organism evidence="1 2">
    <name type="scientific">Dictyoglomus thermophilum (strain ATCC 35947 / DSM 3960 / H-6-12)</name>
    <dbReference type="NCBI Taxonomy" id="309799"/>
    <lineage>
        <taxon>Bacteria</taxon>
        <taxon>Pseudomonadati</taxon>
        <taxon>Dictyoglomota</taxon>
        <taxon>Dictyoglomia</taxon>
        <taxon>Dictyoglomales</taxon>
        <taxon>Dictyoglomaceae</taxon>
        <taxon>Dictyoglomus</taxon>
    </lineage>
</organism>
<proteinExistence type="predicted"/>
<name>B5YEM8_DICT6</name>
<accession>B5YEM8</accession>
<dbReference type="Proteomes" id="UP000001733">
    <property type="component" value="Chromosome"/>
</dbReference>
<reference evidence="1 2" key="1">
    <citation type="journal article" date="2014" name="Genome Announc.">
        <title>Complete Genome Sequence of the Extreme Thermophile Dictyoglomus thermophilum H-6-12.</title>
        <authorList>
            <person name="Coil D.A."/>
            <person name="Badger J.H."/>
            <person name="Forberger H.C."/>
            <person name="Riggs F."/>
            <person name="Madupu R."/>
            <person name="Fedorova N."/>
            <person name="Ward N."/>
            <person name="Robb F.T."/>
            <person name="Eisen J.A."/>
        </authorList>
    </citation>
    <scope>NUCLEOTIDE SEQUENCE [LARGE SCALE GENOMIC DNA]</scope>
    <source>
        <strain evidence="2">ATCC 35947 / DSM 3960 / H-6-12</strain>
    </source>
</reference>
<dbReference type="PaxDb" id="309799-DICTH_1149"/>
<dbReference type="EMBL" id="CP001146">
    <property type="protein sequence ID" value="ACI18310.1"/>
    <property type="molecule type" value="Genomic_DNA"/>
</dbReference>
<evidence type="ECO:0000313" key="1">
    <source>
        <dbReference type="EMBL" id="ACI18310.1"/>
    </source>
</evidence>
<dbReference type="KEGG" id="dth:DICTH_1149"/>